<dbReference type="AlphaFoldDB" id="A0A7J7K3G6"/>
<protein>
    <submittedName>
        <fullName evidence="2">Uncharacterized protein</fullName>
    </submittedName>
</protein>
<accession>A0A7J7K3G6</accession>
<dbReference type="OrthoDB" id="6354447at2759"/>
<dbReference type="EMBL" id="VXIV02001447">
    <property type="protein sequence ID" value="KAF6033170.1"/>
    <property type="molecule type" value="Genomic_DNA"/>
</dbReference>
<dbReference type="InterPro" id="IPR036438">
    <property type="entry name" value="Insulin-like_sf"/>
</dbReference>
<comment type="similarity">
    <text evidence="1">Belongs to the insulin family.</text>
</comment>
<proteinExistence type="inferred from homology"/>
<evidence type="ECO:0000313" key="2">
    <source>
        <dbReference type="EMBL" id="KAF6033170.1"/>
    </source>
</evidence>
<dbReference type="Gene3D" id="1.10.100.10">
    <property type="entry name" value="Insulin-like"/>
    <property type="match status" value="1"/>
</dbReference>
<gene>
    <name evidence="2" type="ORF">EB796_008524</name>
</gene>
<dbReference type="SUPFAM" id="SSF56994">
    <property type="entry name" value="Insulin-like"/>
    <property type="match status" value="1"/>
</dbReference>
<dbReference type="Proteomes" id="UP000593567">
    <property type="component" value="Unassembled WGS sequence"/>
</dbReference>
<organism evidence="2 3">
    <name type="scientific">Bugula neritina</name>
    <name type="common">Brown bryozoan</name>
    <name type="synonym">Sertularia neritina</name>
    <dbReference type="NCBI Taxonomy" id="10212"/>
    <lineage>
        <taxon>Eukaryota</taxon>
        <taxon>Metazoa</taxon>
        <taxon>Spiralia</taxon>
        <taxon>Lophotrochozoa</taxon>
        <taxon>Bryozoa</taxon>
        <taxon>Gymnolaemata</taxon>
        <taxon>Cheilostomatida</taxon>
        <taxon>Flustrina</taxon>
        <taxon>Buguloidea</taxon>
        <taxon>Bugulidae</taxon>
        <taxon>Bugula</taxon>
    </lineage>
</organism>
<keyword evidence="3" id="KW-1185">Reference proteome</keyword>
<name>A0A7J7K3G6_BUGNE</name>
<comment type="caution">
    <text evidence="2">The sequence shown here is derived from an EMBL/GenBank/DDBJ whole genome shotgun (WGS) entry which is preliminary data.</text>
</comment>
<dbReference type="PROSITE" id="PS00262">
    <property type="entry name" value="INSULIN"/>
    <property type="match status" value="1"/>
</dbReference>
<reference evidence="2" key="1">
    <citation type="submission" date="2020-06" db="EMBL/GenBank/DDBJ databases">
        <title>Draft genome of Bugula neritina, a colonial animal packing powerful symbionts and potential medicines.</title>
        <authorList>
            <person name="Rayko M."/>
        </authorList>
    </citation>
    <scope>NUCLEOTIDE SEQUENCE [LARGE SCALE GENOMIC DNA]</scope>
    <source>
        <strain evidence="2">Kwan_BN1</strain>
    </source>
</reference>
<evidence type="ECO:0000256" key="1">
    <source>
        <dbReference type="ARBA" id="ARBA00009034"/>
    </source>
</evidence>
<sequence length="105" mass="12497">MYDTYSYYYGEYGNYDGAYYSQNGIVCECCIYGCTPTELSEYCAYKRRKRSVSSSRVPEYFRDFFEDGFEDDFQNYIFEDPVEFSRTSIVQALDQQKALNIKHEN</sequence>
<evidence type="ECO:0000313" key="3">
    <source>
        <dbReference type="Proteomes" id="UP000593567"/>
    </source>
</evidence>
<dbReference type="InterPro" id="IPR022353">
    <property type="entry name" value="Insulin_CS"/>
</dbReference>